<evidence type="ECO:0000313" key="11">
    <source>
        <dbReference type="Proteomes" id="UP001231189"/>
    </source>
</evidence>
<keyword evidence="5" id="KW-0539">Nucleus</keyword>
<dbReference type="InterPro" id="IPR016073">
    <property type="entry name" value="Skp1_comp_POZ"/>
</dbReference>
<evidence type="ECO:0000256" key="2">
    <source>
        <dbReference type="ARBA" id="ARBA00004906"/>
    </source>
</evidence>
<comment type="function">
    <text evidence="6 7">Involved in ubiquitination and subsequent proteasomal degradation of target proteins. Together with CUL1, RBX1 and a F-box protein, it forms a SCF E3 ubiquitin ligase complex. The functional specificity of this complex depends on the type of F-box protein. In the SCF complex, it serves as an adapter that links the F-box protein to CUL1.</text>
</comment>
<comment type="subcellular location">
    <subcellularLocation>
        <location evidence="1">Nucleus</location>
    </subcellularLocation>
</comment>
<dbReference type="SMART" id="SM00512">
    <property type="entry name" value="Skp1"/>
    <property type="match status" value="1"/>
</dbReference>
<comment type="subunit">
    <text evidence="7">Part of a SCF (SKP1-cullin-F-box) protein ligase complex.</text>
</comment>
<proteinExistence type="inferred from homology"/>
<dbReference type="EMBL" id="JAUUTY010000005">
    <property type="protein sequence ID" value="KAK1629818.1"/>
    <property type="molecule type" value="Genomic_DNA"/>
</dbReference>
<evidence type="ECO:0000313" key="10">
    <source>
        <dbReference type="EMBL" id="KAK1629818.1"/>
    </source>
</evidence>
<evidence type="ECO:0000259" key="9">
    <source>
        <dbReference type="Pfam" id="PF03931"/>
    </source>
</evidence>
<name>A0AAD8RQ47_LOLMU</name>
<dbReference type="InterPro" id="IPR011333">
    <property type="entry name" value="SKP1/BTB/POZ_sf"/>
</dbReference>
<dbReference type="SUPFAM" id="SSF81382">
    <property type="entry name" value="Skp1 dimerisation domain-like"/>
    <property type="match status" value="1"/>
</dbReference>
<accession>A0AAD8RQ47</accession>
<comment type="similarity">
    <text evidence="3 7">Belongs to the SKP1 family.</text>
</comment>
<comment type="caution">
    <text evidence="10">The sequence shown here is derived from an EMBL/GenBank/DDBJ whole genome shotgun (WGS) entry which is preliminary data.</text>
</comment>
<dbReference type="GO" id="GO:0009867">
    <property type="term" value="P:jasmonic acid mediated signaling pathway"/>
    <property type="evidence" value="ECO:0007669"/>
    <property type="project" value="UniProtKB-ARBA"/>
</dbReference>
<dbReference type="InterPro" id="IPR036296">
    <property type="entry name" value="SKP1-like_dim_sf"/>
</dbReference>
<dbReference type="Pfam" id="PF03931">
    <property type="entry name" value="Skp1_POZ"/>
    <property type="match status" value="1"/>
</dbReference>
<evidence type="ECO:0000256" key="5">
    <source>
        <dbReference type="ARBA" id="ARBA00023242"/>
    </source>
</evidence>
<reference evidence="10" key="1">
    <citation type="submission" date="2023-07" db="EMBL/GenBank/DDBJ databases">
        <title>A chromosome-level genome assembly of Lolium multiflorum.</title>
        <authorList>
            <person name="Chen Y."/>
            <person name="Copetti D."/>
            <person name="Kolliker R."/>
            <person name="Studer B."/>
        </authorList>
    </citation>
    <scope>NUCLEOTIDE SEQUENCE</scope>
    <source>
        <strain evidence="10">02402/16</strain>
        <tissue evidence="10">Leaf</tissue>
    </source>
</reference>
<evidence type="ECO:0000256" key="3">
    <source>
        <dbReference type="ARBA" id="ARBA00009993"/>
    </source>
</evidence>
<organism evidence="10 11">
    <name type="scientific">Lolium multiflorum</name>
    <name type="common">Italian ryegrass</name>
    <name type="synonym">Lolium perenne subsp. multiflorum</name>
    <dbReference type="NCBI Taxonomy" id="4521"/>
    <lineage>
        <taxon>Eukaryota</taxon>
        <taxon>Viridiplantae</taxon>
        <taxon>Streptophyta</taxon>
        <taxon>Embryophyta</taxon>
        <taxon>Tracheophyta</taxon>
        <taxon>Spermatophyta</taxon>
        <taxon>Magnoliopsida</taxon>
        <taxon>Liliopsida</taxon>
        <taxon>Poales</taxon>
        <taxon>Poaceae</taxon>
        <taxon>BOP clade</taxon>
        <taxon>Pooideae</taxon>
        <taxon>Poodae</taxon>
        <taxon>Poeae</taxon>
        <taxon>Poeae Chloroplast Group 2 (Poeae type)</taxon>
        <taxon>Loliodinae</taxon>
        <taxon>Loliinae</taxon>
        <taxon>Lolium</taxon>
    </lineage>
</organism>
<dbReference type="GO" id="GO:0005634">
    <property type="term" value="C:nucleus"/>
    <property type="evidence" value="ECO:0007669"/>
    <property type="project" value="UniProtKB-SubCell"/>
</dbReference>
<dbReference type="GO" id="GO:0016567">
    <property type="term" value="P:protein ubiquitination"/>
    <property type="evidence" value="ECO:0007669"/>
    <property type="project" value="UniProtKB-UniRule"/>
</dbReference>
<evidence type="ECO:0000256" key="1">
    <source>
        <dbReference type="ARBA" id="ARBA00004123"/>
    </source>
</evidence>
<evidence type="ECO:0000256" key="6">
    <source>
        <dbReference type="ARBA" id="ARBA00054396"/>
    </source>
</evidence>
<dbReference type="Gene3D" id="3.30.710.10">
    <property type="entry name" value="Potassium Channel Kv1.1, Chain A"/>
    <property type="match status" value="1"/>
</dbReference>
<keyword evidence="11" id="KW-1185">Reference proteome</keyword>
<dbReference type="SUPFAM" id="SSF54695">
    <property type="entry name" value="POZ domain"/>
    <property type="match status" value="1"/>
</dbReference>
<evidence type="ECO:0000256" key="7">
    <source>
        <dbReference type="PIRNR" id="PIRNR028729"/>
    </source>
</evidence>
<keyword evidence="4 7" id="KW-0833">Ubl conjugation pathway</keyword>
<feature type="domain" description="SKP1 component POZ" evidence="9">
    <location>
        <begin position="25"/>
        <end position="85"/>
    </location>
</feature>
<dbReference type="AlphaFoldDB" id="A0AAD8RQ47"/>
<sequence>MAATTADGNKVAGGGEKSNVGEESKMITLFSSDGERFEVTQEAAAMSQTIHHMMEDGCVDDEGVHLPNVRSEILAMVLEYCNRHVASPDEKEDIRSFDDGFVKVEQHTLFDIIRAANYLDVKELMDLCCQTVAESIKSKSVEEIRELFGIENDFTPEEEAEIRKENQWAFEGTS</sequence>
<comment type="pathway">
    <text evidence="2 7">Protein modification; protein ubiquitination.</text>
</comment>
<feature type="domain" description="SKP1 component dimerisation" evidence="8">
    <location>
        <begin position="122"/>
        <end position="169"/>
    </location>
</feature>
<dbReference type="InterPro" id="IPR016897">
    <property type="entry name" value="SKP1"/>
</dbReference>
<dbReference type="FunFam" id="3.30.710.10:FF:000170">
    <property type="entry name" value="SKP1-like protein 5"/>
    <property type="match status" value="1"/>
</dbReference>
<dbReference type="GO" id="GO:0006511">
    <property type="term" value="P:ubiquitin-dependent protein catabolic process"/>
    <property type="evidence" value="ECO:0007669"/>
    <property type="project" value="InterPro"/>
</dbReference>
<evidence type="ECO:0000256" key="4">
    <source>
        <dbReference type="ARBA" id="ARBA00022786"/>
    </source>
</evidence>
<dbReference type="PIRSF" id="PIRSF028729">
    <property type="entry name" value="E3_ubiquit_lig_SCF_Skp"/>
    <property type="match status" value="1"/>
</dbReference>
<gene>
    <name evidence="10" type="ORF">QYE76_004133</name>
</gene>
<dbReference type="Pfam" id="PF01466">
    <property type="entry name" value="Skp1"/>
    <property type="match status" value="1"/>
</dbReference>
<protein>
    <recommendedName>
        <fullName evidence="7">SKP1-like protein</fullName>
    </recommendedName>
</protein>
<dbReference type="PANTHER" id="PTHR11165">
    <property type="entry name" value="SKP1"/>
    <property type="match status" value="1"/>
</dbReference>
<dbReference type="InterPro" id="IPR001232">
    <property type="entry name" value="SKP1-like"/>
</dbReference>
<dbReference type="InterPro" id="IPR016072">
    <property type="entry name" value="Skp1_comp_dimer"/>
</dbReference>
<dbReference type="CDD" id="cd18322">
    <property type="entry name" value="BTB_POZ_SKP1"/>
    <property type="match status" value="1"/>
</dbReference>
<dbReference type="Proteomes" id="UP001231189">
    <property type="component" value="Unassembled WGS sequence"/>
</dbReference>
<evidence type="ECO:0000259" key="8">
    <source>
        <dbReference type="Pfam" id="PF01466"/>
    </source>
</evidence>